<dbReference type="AlphaFoldDB" id="A0A811XXP1"/>
<reference evidence="2" key="1">
    <citation type="submission" date="2020-12" db="EMBL/GenBank/DDBJ databases">
        <authorList>
            <consortium name="Molecular Ecology Group"/>
        </authorList>
    </citation>
    <scope>NUCLEOTIDE SEQUENCE</scope>
    <source>
        <strain evidence="2">TBG_1078</strain>
    </source>
</reference>
<accession>A0A811XXP1</accession>
<feature type="region of interest" description="Disordered" evidence="1">
    <location>
        <begin position="584"/>
        <end position="614"/>
    </location>
</feature>
<feature type="region of interest" description="Disordered" evidence="1">
    <location>
        <begin position="429"/>
        <end position="482"/>
    </location>
</feature>
<feature type="region of interest" description="Disordered" evidence="1">
    <location>
        <begin position="206"/>
        <end position="229"/>
    </location>
</feature>
<feature type="region of interest" description="Disordered" evidence="1">
    <location>
        <begin position="12"/>
        <end position="49"/>
    </location>
</feature>
<comment type="caution">
    <text evidence="2">The sequence shown here is derived from an EMBL/GenBank/DDBJ whole genome shotgun (WGS) entry which is preliminary data.</text>
</comment>
<organism evidence="2 3">
    <name type="scientific">Nyctereutes procyonoides</name>
    <name type="common">Raccoon dog</name>
    <name type="synonym">Canis procyonoides</name>
    <dbReference type="NCBI Taxonomy" id="34880"/>
    <lineage>
        <taxon>Eukaryota</taxon>
        <taxon>Metazoa</taxon>
        <taxon>Chordata</taxon>
        <taxon>Craniata</taxon>
        <taxon>Vertebrata</taxon>
        <taxon>Euteleostomi</taxon>
        <taxon>Mammalia</taxon>
        <taxon>Eutheria</taxon>
        <taxon>Laurasiatheria</taxon>
        <taxon>Carnivora</taxon>
        <taxon>Caniformia</taxon>
        <taxon>Canidae</taxon>
        <taxon>Nyctereutes</taxon>
    </lineage>
</organism>
<dbReference type="Proteomes" id="UP000645828">
    <property type="component" value="Unassembled WGS sequence"/>
</dbReference>
<feature type="compositionally biased region" description="Low complexity" evidence="1">
    <location>
        <begin position="18"/>
        <end position="29"/>
    </location>
</feature>
<feature type="region of interest" description="Disordered" evidence="1">
    <location>
        <begin position="375"/>
        <end position="417"/>
    </location>
</feature>
<dbReference type="EMBL" id="CAJHUB010000655">
    <property type="protein sequence ID" value="CAD7670260.1"/>
    <property type="molecule type" value="Genomic_DNA"/>
</dbReference>
<feature type="compositionally biased region" description="Low complexity" evidence="1">
    <location>
        <begin position="220"/>
        <end position="229"/>
    </location>
</feature>
<feature type="compositionally biased region" description="Pro residues" evidence="1">
    <location>
        <begin position="395"/>
        <end position="407"/>
    </location>
</feature>
<feature type="compositionally biased region" description="Gly residues" evidence="1">
    <location>
        <begin position="553"/>
        <end position="564"/>
    </location>
</feature>
<proteinExistence type="predicted"/>
<evidence type="ECO:0000313" key="2">
    <source>
        <dbReference type="EMBL" id="CAD7670260.1"/>
    </source>
</evidence>
<name>A0A811XXP1_NYCPR</name>
<feature type="region of interest" description="Disordered" evidence="1">
    <location>
        <begin position="522"/>
        <end position="564"/>
    </location>
</feature>
<sequence length="776" mass="81147">MGEAGGHYGFFTKTKPNSRTSSCHTCSHPSSHRAARLGPRAASGVGSAGSKSLSREAPVLLLGHSAPLASPCAFCITVLPCVTLLPCHPAPCVTLLPHYPAPCVTVLPHHPAPLHHHVPPRVTMLPPRSLQGTARYRGALHPRPPSPALPAARLLSQGCHTHRNCPAPPSAWQQVCVPSWGTGGLGCGSPSAAALPAPAPILGAGSPCPLTPPAPGSPQGPGLAPLPAAHDPQAQALETRAPRGRFSHGGLGGRQESGRCSRGTGWGTCHLPPAEVQPGLQQACDHSSCPAMTSHLLCRFCVTCVPPPRRCLLRPLSPPPQVPLTAPLPPTPQWETEARIGVEQTRSSGGKPGTGAATWRPWRQLELAHRDLAACKPSPGTASASGSTAQAARPGSPPSRSPLPGRPGSPLRSLNSSRRFCRSPEFCRRDRGGLGGLSQSPGASPGLPPWLHSGALGWHPGHPPRARWPSPGTTEEGEGGKGAPLLTAAGRLHCPTPGPRIPPTPRPASALETSCPAIGQVQVPGEQGAREPRAGQVRWASRGTRRPRPPGRPSGGRLGAGPGGSRGACRVWVWAASASLHTPHLPSSVGTPGKQDGPTPASWPGFPSTPGPGFGRPAYRAFRGVPARIRRFGAALACFPPAMLLPSSTEDCPHSDLGGKREHNLSLETGDWGGWGKPPPPGIQCPWHLISEVGLRVHTRVATRREGHTVGRSRSWAVAGLQAEPVRNTVWTGFRNGFRGSWAPGCGFSGCWKVVREPRRAHTPLEAWRPQLSRCP</sequence>
<keyword evidence="3" id="KW-1185">Reference proteome</keyword>
<feature type="compositionally biased region" description="Low complexity" evidence="1">
    <location>
        <begin position="377"/>
        <end position="394"/>
    </location>
</feature>
<protein>
    <submittedName>
        <fullName evidence="2">(raccoon dog) hypothetical protein</fullName>
    </submittedName>
</protein>
<evidence type="ECO:0000256" key="1">
    <source>
        <dbReference type="SAM" id="MobiDB-lite"/>
    </source>
</evidence>
<gene>
    <name evidence="2" type="ORF">NYPRO_LOCUS3055</name>
</gene>
<feature type="compositionally biased region" description="Pro residues" evidence="1">
    <location>
        <begin position="209"/>
        <end position="218"/>
    </location>
</feature>
<evidence type="ECO:0000313" key="3">
    <source>
        <dbReference type="Proteomes" id="UP000645828"/>
    </source>
</evidence>